<accession>A0A078B1C6</accession>
<evidence type="ECO:0000313" key="3">
    <source>
        <dbReference type="Proteomes" id="UP000039865"/>
    </source>
</evidence>
<sequence length="165" mass="19794">MSFSEEDLKHFCDHEKELVGKLHAHQEQHKALLAELNEQISAGDADAQARVTESQKAIDGLACEIQCIIDSHKKDNCTEEHKDETDHSHHHHHHDHEHAHDHQDHDHPHDHDHHHDHEHHHHEHEHHDHEHHDHEHHDHEHHEHHDHEHHDHAHEHSENCEHKQE</sequence>
<feature type="compositionally biased region" description="Basic and acidic residues" evidence="1">
    <location>
        <begin position="125"/>
        <end position="165"/>
    </location>
</feature>
<feature type="compositionally biased region" description="Basic and acidic residues" evidence="1">
    <location>
        <begin position="96"/>
        <end position="115"/>
    </location>
</feature>
<dbReference type="OMA" id="HSENCEH"/>
<dbReference type="InParanoid" id="A0A078B1C6"/>
<proteinExistence type="predicted"/>
<dbReference type="EMBL" id="CCKQ01016251">
    <property type="protein sequence ID" value="CDW88126.1"/>
    <property type="molecule type" value="Genomic_DNA"/>
</dbReference>
<evidence type="ECO:0000313" key="2">
    <source>
        <dbReference type="EMBL" id="CDW88126.1"/>
    </source>
</evidence>
<name>A0A078B1C6_STYLE</name>
<reference evidence="2 3" key="1">
    <citation type="submission" date="2014-06" db="EMBL/GenBank/DDBJ databases">
        <authorList>
            <person name="Swart Estienne"/>
        </authorList>
    </citation>
    <scope>NUCLEOTIDE SEQUENCE [LARGE SCALE GENOMIC DNA]</scope>
    <source>
        <strain evidence="2 3">130c</strain>
    </source>
</reference>
<dbReference type="AlphaFoldDB" id="A0A078B1C6"/>
<organism evidence="2 3">
    <name type="scientific">Stylonychia lemnae</name>
    <name type="common">Ciliate</name>
    <dbReference type="NCBI Taxonomy" id="5949"/>
    <lineage>
        <taxon>Eukaryota</taxon>
        <taxon>Sar</taxon>
        <taxon>Alveolata</taxon>
        <taxon>Ciliophora</taxon>
        <taxon>Intramacronucleata</taxon>
        <taxon>Spirotrichea</taxon>
        <taxon>Stichotrichia</taxon>
        <taxon>Sporadotrichida</taxon>
        <taxon>Oxytrichidae</taxon>
        <taxon>Stylonychinae</taxon>
        <taxon>Stylonychia</taxon>
    </lineage>
</organism>
<protein>
    <submittedName>
        <fullName evidence="2">Uncharacterized protein</fullName>
    </submittedName>
</protein>
<evidence type="ECO:0000256" key="1">
    <source>
        <dbReference type="SAM" id="MobiDB-lite"/>
    </source>
</evidence>
<gene>
    <name evidence="2" type="primary">Contig8296.g417</name>
    <name evidence="2" type="ORF">STYLEM_17243</name>
</gene>
<keyword evidence="3" id="KW-1185">Reference proteome</keyword>
<feature type="region of interest" description="Disordered" evidence="1">
    <location>
        <begin position="78"/>
        <end position="165"/>
    </location>
</feature>
<dbReference type="Proteomes" id="UP000039865">
    <property type="component" value="Unassembled WGS sequence"/>
</dbReference>
<feature type="compositionally biased region" description="Basic and acidic residues" evidence="1">
    <location>
        <begin position="78"/>
        <end position="87"/>
    </location>
</feature>